<feature type="transmembrane region" description="Helical" evidence="6">
    <location>
        <begin position="119"/>
        <end position="143"/>
    </location>
</feature>
<feature type="transmembrane region" description="Helical" evidence="6">
    <location>
        <begin position="89"/>
        <end position="107"/>
    </location>
</feature>
<dbReference type="Pfam" id="PF03798">
    <property type="entry name" value="TRAM_LAG1_CLN8"/>
    <property type="match status" value="1"/>
</dbReference>
<evidence type="ECO:0000256" key="1">
    <source>
        <dbReference type="ARBA" id="ARBA00004141"/>
    </source>
</evidence>
<dbReference type="EMBL" id="GDJX01019018">
    <property type="protein sequence ID" value="JAT48918.1"/>
    <property type="molecule type" value="Transcribed_RNA"/>
</dbReference>
<evidence type="ECO:0000256" key="2">
    <source>
        <dbReference type="ARBA" id="ARBA00022692"/>
    </source>
</evidence>
<feature type="transmembrane region" description="Helical" evidence="6">
    <location>
        <begin position="178"/>
        <end position="196"/>
    </location>
</feature>
<dbReference type="AlphaFoldDB" id="A0A1D1Y2Q4"/>
<evidence type="ECO:0000313" key="8">
    <source>
        <dbReference type="EMBL" id="JAT48918.1"/>
    </source>
</evidence>
<sequence>MAVSLSTLILDYPFFWVFFTAYCLVYIFAYRVIFWNWSPKARPEASSCIISLVHGTPAAIMAVAAILAVPDNWGFAAPNTDFQCMVLEYSIAYFTTDLLHYVVFYSGDYLFIAHHLATLFVFVTCRFLVFHGAFAILVLLVLAEVTSACQNVWTLAGIQKDESPVAAKVYNYLSPPFYSLYTIARAFVGPLFFYKMSIFYISGKASSVIPLWVSLSWIIVVGGAISVSILWILNHWLELFRDEEKKKR</sequence>
<reference evidence="8" key="1">
    <citation type="submission" date="2015-07" db="EMBL/GenBank/DDBJ databases">
        <title>Transcriptome Assembly of Anthurium amnicola.</title>
        <authorList>
            <person name="Suzuki J."/>
        </authorList>
    </citation>
    <scope>NUCLEOTIDE SEQUENCE</scope>
</reference>
<dbReference type="SMART" id="SM00724">
    <property type="entry name" value="TLC"/>
    <property type="match status" value="1"/>
</dbReference>
<feature type="transmembrane region" description="Helical" evidence="6">
    <location>
        <begin position="12"/>
        <end position="33"/>
    </location>
</feature>
<feature type="transmembrane region" description="Helical" evidence="6">
    <location>
        <begin position="45"/>
        <end position="69"/>
    </location>
</feature>
<name>A0A1D1Y2Q4_9ARAE</name>
<feature type="domain" description="TLC" evidence="7">
    <location>
        <begin position="40"/>
        <end position="244"/>
    </location>
</feature>
<dbReference type="EMBL" id="GDJX01008012">
    <property type="protein sequence ID" value="JAT59924.1"/>
    <property type="molecule type" value="Transcribed_RNA"/>
</dbReference>
<keyword evidence="3 6" id="KW-1133">Transmembrane helix</keyword>
<evidence type="ECO:0000313" key="10">
    <source>
        <dbReference type="EMBL" id="JAT63166.1"/>
    </source>
</evidence>
<organism evidence="8">
    <name type="scientific">Anthurium amnicola</name>
    <dbReference type="NCBI Taxonomy" id="1678845"/>
    <lineage>
        <taxon>Eukaryota</taxon>
        <taxon>Viridiplantae</taxon>
        <taxon>Streptophyta</taxon>
        <taxon>Embryophyta</taxon>
        <taxon>Tracheophyta</taxon>
        <taxon>Spermatophyta</taxon>
        <taxon>Magnoliopsida</taxon>
        <taxon>Liliopsida</taxon>
        <taxon>Araceae</taxon>
        <taxon>Pothoideae</taxon>
        <taxon>Potheae</taxon>
        <taxon>Anthurium</taxon>
    </lineage>
</organism>
<keyword evidence="2 5" id="KW-0812">Transmembrane</keyword>
<evidence type="ECO:0000256" key="6">
    <source>
        <dbReference type="SAM" id="Phobius"/>
    </source>
</evidence>
<keyword evidence="4 5" id="KW-0472">Membrane</keyword>
<dbReference type="GO" id="GO:0016020">
    <property type="term" value="C:membrane"/>
    <property type="evidence" value="ECO:0007669"/>
    <property type="project" value="UniProtKB-SubCell"/>
</dbReference>
<evidence type="ECO:0000256" key="3">
    <source>
        <dbReference type="ARBA" id="ARBA00022989"/>
    </source>
</evidence>
<proteinExistence type="predicted"/>
<dbReference type="PANTHER" id="PTHR31766">
    <property type="entry name" value="GLABROUS1 ENHANCER-BINDING PROTEIN-LIKE 2"/>
    <property type="match status" value="1"/>
</dbReference>
<accession>A0A1D1Y2Q4</accession>
<protein>
    <submittedName>
        <fullName evidence="8">Transmembrane protein 136</fullName>
    </submittedName>
</protein>
<gene>
    <name evidence="8" type="primary">TMEM136_0</name>
    <name evidence="9" type="synonym">TMEM136_1</name>
    <name evidence="10" type="synonym">TMEM136_2</name>
    <name evidence="10" type="ORF">g.52692</name>
    <name evidence="8" type="ORF">g.52693</name>
    <name evidence="9" type="ORF">g.52694</name>
</gene>
<dbReference type="InterPro" id="IPR040327">
    <property type="entry name" value="At5g14285-like"/>
</dbReference>
<evidence type="ECO:0000313" key="9">
    <source>
        <dbReference type="EMBL" id="JAT59924.1"/>
    </source>
</evidence>
<comment type="subcellular location">
    <subcellularLocation>
        <location evidence="1">Membrane</location>
        <topology evidence="1">Multi-pass membrane protein</topology>
    </subcellularLocation>
</comment>
<dbReference type="InterPro" id="IPR006634">
    <property type="entry name" value="TLC-dom"/>
</dbReference>
<dbReference type="PANTHER" id="PTHR31766:SF2">
    <property type="entry name" value="GLABROUS1 ENHANCER-BINDING PROTEIN-LIKE 2"/>
    <property type="match status" value="1"/>
</dbReference>
<dbReference type="EMBL" id="GDJX01004770">
    <property type="protein sequence ID" value="JAT63166.1"/>
    <property type="molecule type" value="Transcribed_RNA"/>
</dbReference>
<evidence type="ECO:0000259" key="7">
    <source>
        <dbReference type="PROSITE" id="PS50922"/>
    </source>
</evidence>
<evidence type="ECO:0000256" key="5">
    <source>
        <dbReference type="PROSITE-ProRule" id="PRU00205"/>
    </source>
</evidence>
<feature type="transmembrane region" description="Helical" evidence="6">
    <location>
        <begin position="208"/>
        <end position="233"/>
    </location>
</feature>
<evidence type="ECO:0000256" key="4">
    <source>
        <dbReference type="ARBA" id="ARBA00023136"/>
    </source>
</evidence>
<dbReference type="PROSITE" id="PS50922">
    <property type="entry name" value="TLC"/>
    <property type="match status" value="1"/>
</dbReference>